<dbReference type="AlphaFoldDB" id="A0A090FIM4"/>
<dbReference type="EMBL" id="CCNB01000028">
    <property type="protein sequence ID" value="CDX41511.1"/>
    <property type="molecule type" value="Genomic_DNA"/>
</dbReference>
<dbReference type="Proteomes" id="UP000046373">
    <property type="component" value="Unassembled WGS sequence"/>
</dbReference>
<proteinExistence type="predicted"/>
<sequence length="30" mass="3469">MAIPFSPKFFSNLLTPGPLSRYPSEWLKML</sequence>
<reference evidence="1 2" key="1">
    <citation type="submission" date="2014-08" db="EMBL/GenBank/DDBJ databases">
        <authorList>
            <person name="Moulin Lionel"/>
        </authorList>
    </citation>
    <scope>NUCLEOTIDE SEQUENCE [LARGE SCALE GENOMIC DNA]</scope>
</reference>
<evidence type="ECO:0000313" key="2">
    <source>
        <dbReference type="Proteomes" id="UP000046373"/>
    </source>
</evidence>
<organism evidence="1 2">
    <name type="scientific">Mesorhizobium plurifarium</name>
    <dbReference type="NCBI Taxonomy" id="69974"/>
    <lineage>
        <taxon>Bacteria</taxon>
        <taxon>Pseudomonadati</taxon>
        <taxon>Pseudomonadota</taxon>
        <taxon>Alphaproteobacteria</taxon>
        <taxon>Hyphomicrobiales</taxon>
        <taxon>Phyllobacteriaceae</taxon>
        <taxon>Mesorhizobium</taxon>
    </lineage>
</organism>
<gene>
    <name evidence="1" type="ORF">MPLDJ20_340011</name>
</gene>
<protein>
    <submittedName>
        <fullName evidence="1">Uncharacterized protein</fullName>
    </submittedName>
</protein>
<accession>A0A090FIM4</accession>
<evidence type="ECO:0000313" key="1">
    <source>
        <dbReference type="EMBL" id="CDX41511.1"/>
    </source>
</evidence>
<name>A0A090FIM4_MESPL</name>